<dbReference type="AlphaFoldDB" id="A0A0P7TB54"/>
<feature type="region of interest" description="Disordered" evidence="1">
    <location>
        <begin position="102"/>
        <end position="156"/>
    </location>
</feature>
<accession>A0A0P7TB54</accession>
<gene>
    <name evidence="2" type="ORF">Z043_124060</name>
</gene>
<organism evidence="2 3">
    <name type="scientific">Scleropages formosus</name>
    <name type="common">Asian bonytongue</name>
    <name type="synonym">Osteoglossum formosum</name>
    <dbReference type="NCBI Taxonomy" id="113540"/>
    <lineage>
        <taxon>Eukaryota</taxon>
        <taxon>Metazoa</taxon>
        <taxon>Chordata</taxon>
        <taxon>Craniata</taxon>
        <taxon>Vertebrata</taxon>
        <taxon>Euteleostomi</taxon>
        <taxon>Actinopterygii</taxon>
        <taxon>Neopterygii</taxon>
        <taxon>Teleostei</taxon>
        <taxon>Osteoglossocephala</taxon>
        <taxon>Osteoglossomorpha</taxon>
        <taxon>Osteoglossiformes</taxon>
        <taxon>Osteoglossidae</taxon>
        <taxon>Scleropages</taxon>
    </lineage>
</organism>
<name>A0A0P7TB54_SCLFO</name>
<dbReference type="EMBL" id="JARO02014577">
    <property type="protein sequence ID" value="KPP58136.1"/>
    <property type="molecule type" value="Genomic_DNA"/>
</dbReference>
<sequence length="181" mass="19516">MGRLEAKRLRLTGETQRRRESPTHFGTSQDLASGFCCSAAFIPAGARRHRGMLGDRNAPIDRAIWSCAIRLGSSHCDSELLGGGGAQSATLVQVASSRCRVSAGGSSPPDGRAADAPIGHRPPPGSSWTETREMRPGAELAKSNNHMREAAERRQQLQLEHEQALAVLTAKQQEIDLLQKL</sequence>
<feature type="region of interest" description="Disordered" evidence="1">
    <location>
        <begin position="1"/>
        <end position="27"/>
    </location>
</feature>
<evidence type="ECO:0000256" key="1">
    <source>
        <dbReference type="SAM" id="MobiDB-lite"/>
    </source>
</evidence>
<proteinExistence type="predicted"/>
<reference evidence="2 3" key="1">
    <citation type="submission" date="2015-08" db="EMBL/GenBank/DDBJ databases">
        <title>The genome of the Asian arowana (Scleropages formosus).</title>
        <authorList>
            <person name="Tan M.H."/>
            <person name="Gan H.M."/>
            <person name="Croft L.J."/>
            <person name="Austin C.M."/>
        </authorList>
    </citation>
    <scope>NUCLEOTIDE SEQUENCE [LARGE SCALE GENOMIC DNA]</scope>
    <source>
        <strain evidence="2">Aro1</strain>
    </source>
</reference>
<feature type="compositionally biased region" description="Basic and acidic residues" evidence="1">
    <location>
        <begin position="146"/>
        <end position="156"/>
    </location>
</feature>
<evidence type="ECO:0000313" key="3">
    <source>
        <dbReference type="Proteomes" id="UP000034805"/>
    </source>
</evidence>
<dbReference type="Proteomes" id="UP000034805">
    <property type="component" value="Unassembled WGS sequence"/>
</dbReference>
<protein>
    <submittedName>
        <fullName evidence="2">Uncharacterized protein</fullName>
    </submittedName>
</protein>
<evidence type="ECO:0000313" key="2">
    <source>
        <dbReference type="EMBL" id="KPP58136.1"/>
    </source>
</evidence>
<comment type="caution">
    <text evidence="2">The sequence shown here is derived from an EMBL/GenBank/DDBJ whole genome shotgun (WGS) entry which is preliminary data.</text>
</comment>